<dbReference type="SMART" id="SM00336">
    <property type="entry name" value="BBOX"/>
    <property type="match status" value="1"/>
</dbReference>
<comment type="function">
    <text evidence="6">Neurotoxin that produces dose-dependent hypolocomotion and hyperalgesia in mice. May directly act on the central nervous system, as it is 6500-fold more potent when administered intracerebroventricularly than intraperitoneal.</text>
</comment>
<dbReference type="SUPFAM" id="SSF57850">
    <property type="entry name" value="RING/U-box"/>
    <property type="match status" value="1"/>
</dbReference>
<organism evidence="11 12">
    <name type="scientific">Pogona vitticeps</name>
    <name type="common">central bearded dragon</name>
    <dbReference type="NCBI Taxonomy" id="103695"/>
    <lineage>
        <taxon>Eukaryota</taxon>
        <taxon>Metazoa</taxon>
        <taxon>Chordata</taxon>
        <taxon>Craniata</taxon>
        <taxon>Vertebrata</taxon>
        <taxon>Euteleostomi</taxon>
        <taxon>Lepidosauria</taxon>
        <taxon>Squamata</taxon>
        <taxon>Bifurcata</taxon>
        <taxon>Unidentata</taxon>
        <taxon>Episquamata</taxon>
        <taxon>Toxicofera</taxon>
        <taxon>Iguania</taxon>
        <taxon>Acrodonta</taxon>
        <taxon>Agamidae</taxon>
        <taxon>Amphibolurinae</taxon>
        <taxon>Pogona</taxon>
    </lineage>
</organism>
<keyword evidence="2" id="KW-0528">Neurotoxin</keyword>
<dbReference type="Pfam" id="PF00643">
    <property type="entry name" value="zf-B_box"/>
    <property type="match status" value="1"/>
</dbReference>
<evidence type="ECO:0000256" key="6">
    <source>
        <dbReference type="ARBA" id="ARBA00034460"/>
    </source>
</evidence>
<feature type="domain" description="RING-type" evidence="8">
    <location>
        <begin position="67"/>
        <end position="107"/>
    </location>
</feature>
<dbReference type="InterPro" id="IPR001841">
    <property type="entry name" value="Znf_RING"/>
</dbReference>
<reference evidence="11" key="1">
    <citation type="submission" date="2025-05" db="UniProtKB">
        <authorList>
            <consortium name="RefSeq"/>
        </authorList>
    </citation>
    <scope>NUCLEOTIDE SEQUENCE [LARGE SCALE GENOMIC DNA]</scope>
</reference>
<keyword evidence="11" id="KW-1185">Reference proteome</keyword>
<dbReference type="SUPFAM" id="SSF49899">
    <property type="entry name" value="Concanavalin A-like lectins/glucanases"/>
    <property type="match status" value="1"/>
</dbReference>
<dbReference type="PANTHER" id="PTHR24103">
    <property type="entry name" value="E3 UBIQUITIN-PROTEIN LIGASE TRIM"/>
    <property type="match status" value="1"/>
</dbReference>
<dbReference type="PRINTS" id="PR01407">
    <property type="entry name" value="BUTYPHLNCDUF"/>
</dbReference>
<dbReference type="PROSITE" id="PS00518">
    <property type="entry name" value="ZF_RING_1"/>
    <property type="match status" value="1"/>
</dbReference>
<dbReference type="InterPro" id="IPR003879">
    <property type="entry name" value="Butyrophylin_SPRY"/>
</dbReference>
<dbReference type="InterPro" id="IPR006574">
    <property type="entry name" value="PRY"/>
</dbReference>
<reference evidence="12" key="2">
    <citation type="submission" date="2025-08" db="UniProtKB">
        <authorList>
            <consortium name="RefSeq"/>
        </authorList>
    </citation>
    <scope>IDENTIFICATION</scope>
</reference>
<proteinExistence type="inferred from homology"/>
<evidence type="ECO:0000259" key="9">
    <source>
        <dbReference type="PROSITE" id="PS50119"/>
    </source>
</evidence>
<evidence type="ECO:0000256" key="5">
    <source>
        <dbReference type="ARBA" id="ARBA00022833"/>
    </source>
</evidence>
<dbReference type="InterPro" id="IPR013320">
    <property type="entry name" value="ConA-like_dom_sf"/>
</dbReference>
<dbReference type="RefSeq" id="XP_072845163.1">
    <property type="nucleotide sequence ID" value="XM_072989062.1"/>
</dbReference>
<name>A0ABM5FIC1_9SAUR</name>
<evidence type="ECO:0000256" key="2">
    <source>
        <dbReference type="ARBA" id="ARBA00022699"/>
    </source>
</evidence>
<evidence type="ECO:0000259" key="10">
    <source>
        <dbReference type="PROSITE" id="PS50188"/>
    </source>
</evidence>
<dbReference type="InterPro" id="IPR017907">
    <property type="entry name" value="Znf_RING_CS"/>
</dbReference>
<dbReference type="Gene3D" id="2.60.120.920">
    <property type="match status" value="1"/>
</dbReference>
<dbReference type="Gene3D" id="3.30.40.10">
    <property type="entry name" value="Zinc/RING finger domain, C3HC4 (zinc finger)"/>
    <property type="match status" value="1"/>
</dbReference>
<evidence type="ECO:0000259" key="8">
    <source>
        <dbReference type="PROSITE" id="PS50089"/>
    </source>
</evidence>
<dbReference type="Proteomes" id="UP001652642">
    <property type="component" value="Chromosome 2"/>
</dbReference>
<evidence type="ECO:0000313" key="12">
    <source>
        <dbReference type="RefSeq" id="XP_072845163.1"/>
    </source>
</evidence>
<dbReference type="SMART" id="SM00184">
    <property type="entry name" value="RING"/>
    <property type="match status" value="1"/>
</dbReference>
<dbReference type="CDD" id="cd19762">
    <property type="entry name" value="Bbox2_TRIM7-like"/>
    <property type="match status" value="1"/>
</dbReference>
<keyword evidence="4 7" id="KW-0863">Zinc-finger</keyword>
<evidence type="ECO:0000313" key="11">
    <source>
        <dbReference type="Proteomes" id="UP001652642"/>
    </source>
</evidence>
<sequence length="536" mass="61991">MLMFQKKPSPICPLQSVMLLMAVRSLFGVRSRSGRNETKIGRKARREGDTVMAAEGLVEEFCDEITCPICLSSFQDPVILVECGHNFCRACLTGYWDEAEVCCPYCRRRVSTESFRANRQLGNLVGLVKRLQERREADVERGVCLRHQEPLKLYCKDDGAPICVVCDRSKEHRTHEVVPAEEAAETYKEVVKIHQKSLEKERKKLVDEKLAEEQKCQMYLARIKSLAGMVKFTFEQQRKFLEEKEHLLLTQLRDLLIEFKKRQEENILRLSEDISHLGGQITEMEEKCQQPPSKFLQDIRSTLSRYEGKRQVRQLAEDSPELEEKIRDCVQTNVVVMKAMKKCKESLNEALNKVKVTLDPKTANPRLILSENQKKARWEIVRQNLPDNPERFDVMPCVLGCEGFCSGRRWWEVRVDPEVEVEERGWIMWAVGITRESSLRKGRISPSPNEGIWAIGKTSYPFTSCQLSAFASPEPTPLTLRQELRKIRVSLDYEDGRVEFFDADTDHLIFTFPSASFDGEKVYPYFWMGWGVQLTC</sequence>
<feature type="domain" description="B box-type" evidence="9">
    <location>
        <begin position="139"/>
        <end position="180"/>
    </location>
</feature>
<dbReference type="InterPro" id="IPR043136">
    <property type="entry name" value="B30.2/SPRY_sf"/>
</dbReference>
<dbReference type="SMART" id="SM00589">
    <property type="entry name" value="PRY"/>
    <property type="match status" value="1"/>
</dbReference>
<dbReference type="PROSITE" id="PS50188">
    <property type="entry name" value="B302_SPRY"/>
    <property type="match status" value="1"/>
</dbReference>
<dbReference type="InterPro" id="IPR027370">
    <property type="entry name" value="Znf-RING_euk"/>
</dbReference>
<dbReference type="InterPro" id="IPR001870">
    <property type="entry name" value="B30.2/SPRY"/>
</dbReference>
<dbReference type="InterPro" id="IPR050143">
    <property type="entry name" value="TRIM/RBCC"/>
</dbReference>
<dbReference type="InterPro" id="IPR000315">
    <property type="entry name" value="Znf_B-box"/>
</dbReference>
<dbReference type="SMART" id="SM00449">
    <property type="entry name" value="SPRY"/>
    <property type="match status" value="1"/>
</dbReference>
<evidence type="ECO:0000256" key="1">
    <source>
        <dbReference type="ARBA" id="ARBA00009651"/>
    </source>
</evidence>
<keyword evidence="3" id="KW-0479">Metal-binding</keyword>
<feature type="domain" description="B30.2/SPRY" evidence="10">
    <location>
        <begin position="336"/>
        <end position="536"/>
    </location>
</feature>
<keyword evidence="5" id="KW-0862">Zinc</keyword>
<comment type="similarity">
    <text evidence="1">Belongs to the ohanin/vespryn family.</text>
</comment>
<dbReference type="Pfam" id="PF13765">
    <property type="entry name" value="PRY"/>
    <property type="match status" value="1"/>
</dbReference>
<dbReference type="InterPro" id="IPR013083">
    <property type="entry name" value="Znf_RING/FYVE/PHD"/>
</dbReference>
<dbReference type="Pfam" id="PF13445">
    <property type="entry name" value="zf-RING_UBOX"/>
    <property type="match status" value="1"/>
</dbReference>
<gene>
    <name evidence="12" type="primary">LOC110070252</name>
</gene>
<dbReference type="Gene3D" id="3.30.160.60">
    <property type="entry name" value="Classic Zinc Finger"/>
    <property type="match status" value="1"/>
</dbReference>
<dbReference type="SUPFAM" id="SSF57845">
    <property type="entry name" value="B-box zinc-binding domain"/>
    <property type="match status" value="1"/>
</dbReference>
<dbReference type="GeneID" id="110070252"/>
<dbReference type="PROSITE" id="PS50119">
    <property type="entry name" value="ZF_BBOX"/>
    <property type="match status" value="1"/>
</dbReference>
<evidence type="ECO:0000256" key="7">
    <source>
        <dbReference type="PROSITE-ProRule" id="PRU00024"/>
    </source>
</evidence>
<dbReference type="Pfam" id="PF00622">
    <property type="entry name" value="SPRY"/>
    <property type="match status" value="1"/>
</dbReference>
<accession>A0ABM5FIC1</accession>
<evidence type="ECO:0000256" key="3">
    <source>
        <dbReference type="ARBA" id="ARBA00022723"/>
    </source>
</evidence>
<dbReference type="InterPro" id="IPR003877">
    <property type="entry name" value="SPRY_dom"/>
</dbReference>
<dbReference type="CDD" id="cd12888">
    <property type="entry name" value="SPRY_PRY_TRIM7_like"/>
    <property type="match status" value="1"/>
</dbReference>
<keyword evidence="2" id="KW-0800">Toxin</keyword>
<dbReference type="PROSITE" id="PS50089">
    <property type="entry name" value="ZF_RING_2"/>
    <property type="match status" value="1"/>
</dbReference>
<evidence type="ECO:0000256" key="4">
    <source>
        <dbReference type="ARBA" id="ARBA00022771"/>
    </source>
</evidence>
<protein>
    <submittedName>
        <fullName evidence="12">Tripartite motif-containing protein 10-like isoform X1</fullName>
    </submittedName>
</protein>